<dbReference type="PROSITE" id="PS01031">
    <property type="entry name" value="SHSP"/>
    <property type="match status" value="1"/>
</dbReference>
<feature type="domain" description="SHSP" evidence="6">
    <location>
        <begin position="44"/>
        <end position="152"/>
    </location>
</feature>
<evidence type="ECO:0000313" key="8">
    <source>
        <dbReference type="Proteomes" id="UP000327439"/>
    </source>
</evidence>
<dbReference type="EMBL" id="CM018216">
    <property type="protein sequence ID" value="KAB2042421.1"/>
    <property type="molecule type" value="Genomic_DNA"/>
</dbReference>
<keyword evidence="8" id="KW-1185">Reference proteome</keyword>
<evidence type="ECO:0000256" key="2">
    <source>
        <dbReference type="PROSITE-ProRule" id="PRU00285"/>
    </source>
</evidence>
<feature type="compositionally biased region" description="Basic and acidic residues" evidence="4">
    <location>
        <begin position="336"/>
        <end position="361"/>
    </location>
</feature>
<dbReference type="OrthoDB" id="1431247at2759"/>
<dbReference type="Proteomes" id="UP000327439">
    <property type="component" value="Chromosome D02"/>
</dbReference>
<evidence type="ECO:0000256" key="5">
    <source>
        <dbReference type="SAM" id="Phobius"/>
    </source>
</evidence>
<evidence type="ECO:0000313" key="7">
    <source>
        <dbReference type="EMBL" id="KAB2042421.1"/>
    </source>
</evidence>
<keyword evidence="5" id="KW-0472">Membrane</keyword>
<feature type="compositionally biased region" description="Pro residues" evidence="4">
    <location>
        <begin position="173"/>
        <end position="186"/>
    </location>
</feature>
<dbReference type="InterPro" id="IPR002068">
    <property type="entry name" value="A-crystallin/Hsp20_dom"/>
</dbReference>
<evidence type="ECO:0000256" key="1">
    <source>
        <dbReference type="ARBA" id="ARBA00023016"/>
    </source>
</evidence>
<proteinExistence type="inferred from homology"/>
<reference evidence="8" key="1">
    <citation type="journal article" date="2020" name="Nat. Genet.">
        <title>Genomic diversifications of five Gossypium allopolyploid species and their impact on cotton improvement.</title>
        <authorList>
            <person name="Chen Z.J."/>
            <person name="Sreedasyam A."/>
            <person name="Ando A."/>
            <person name="Song Q."/>
            <person name="De Santiago L.M."/>
            <person name="Hulse-Kemp A.M."/>
            <person name="Ding M."/>
            <person name="Ye W."/>
            <person name="Kirkbride R.C."/>
            <person name="Jenkins J."/>
            <person name="Plott C."/>
            <person name="Lovell J."/>
            <person name="Lin Y.M."/>
            <person name="Vaughn R."/>
            <person name="Liu B."/>
            <person name="Simpson S."/>
            <person name="Scheffler B.E."/>
            <person name="Wen L."/>
            <person name="Saski C.A."/>
            <person name="Grover C.E."/>
            <person name="Hu G."/>
            <person name="Conover J.L."/>
            <person name="Carlson J.W."/>
            <person name="Shu S."/>
            <person name="Boston L.B."/>
            <person name="Williams M."/>
            <person name="Peterson D.G."/>
            <person name="McGee K."/>
            <person name="Jones D.C."/>
            <person name="Wendel J.F."/>
            <person name="Stelly D.M."/>
            <person name="Grimwood J."/>
            <person name="Schmutz J."/>
        </authorList>
    </citation>
    <scope>NUCLEOTIDE SEQUENCE [LARGE SCALE GENOMIC DNA]</scope>
    <source>
        <strain evidence="8">cv. 3-79</strain>
    </source>
</reference>
<accession>A0A5J5SLP6</accession>
<keyword evidence="5" id="KW-1133">Transmembrane helix</keyword>
<feature type="compositionally biased region" description="Polar residues" evidence="4">
    <location>
        <begin position="269"/>
        <end position="282"/>
    </location>
</feature>
<dbReference type="SUPFAM" id="SSF49764">
    <property type="entry name" value="HSP20-like chaperones"/>
    <property type="match status" value="1"/>
</dbReference>
<dbReference type="PANTHER" id="PTHR11527">
    <property type="entry name" value="HEAT-SHOCK PROTEIN 20 FAMILY MEMBER"/>
    <property type="match status" value="1"/>
</dbReference>
<keyword evidence="1" id="KW-0346">Stress response</keyword>
<gene>
    <name evidence="7" type="ORF">ES319_D02G215000v1</name>
</gene>
<feature type="transmembrane region" description="Helical" evidence="5">
    <location>
        <begin position="416"/>
        <end position="436"/>
    </location>
</feature>
<evidence type="ECO:0000256" key="4">
    <source>
        <dbReference type="SAM" id="MobiDB-lite"/>
    </source>
</evidence>
<sequence>MNSFPYKYISTSYAQTHPFDSKHPNYLKSKKAMAGRSRTNVPATIYKDFQPLIQRKDEQGAYVIVINLPGFPKEQINVTYVDSTRTIKVEAERAVEKNTRSRFSEAFPVPENCITQKIQGSFRNGVLTITMPKRTITQLQPQPLPSPPLPTAQAQTAAASASGIEKQRGQKVPSPPPKAVSEPKPPMATTAPQAQTAVASTSSVEKQRDQKVPSPPPKDVTEPKPQMAMAVPQAQTAIASASSIEKQRDEKVPSSPKAVTEPKPPMTTAAPQSQTVAASPQKQAKEKKKVDALPPLKQQEKTQKKVYPIGDNSTKQAEEKSTGGSGPTTSTTPGIVDKKGETKTKDGLKDLVKEKKTKDSMSEASVPKAAEKAGVEKKPQAGGGGLMEKAKEMRGMDRIMKSVKRLTSDEDEDRQLLINIGVSVLVIVAIGAYITYSYRSSGKAKH</sequence>
<dbReference type="AlphaFoldDB" id="A0A5J5SLP6"/>
<feature type="region of interest" description="Disordered" evidence="4">
    <location>
        <begin position="138"/>
        <end position="388"/>
    </location>
</feature>
<dbReference type="Gene3D" id="2.60.40.790">
    <property type="match status" value="1"/>
</dbReference>
<feature type="compositionally biased region" description="Low complexity" evidence="4">
    <location>
        <begin position="151"/>
        <end position="162"/>
    </location>
</feature>
<comment type="similarity">
    <text evidence="2 3">Belongs to the small heat shock protein (HSP20) family.</text>
</comment>
<dbReference type="InterPro" id="IPR031107">
    <property type="entry name" value="Small_HSP"/>
</dbReference>
<feature type="compositionally biased region" description="Low complexity" evidence="4">
    <location>
        <begin position="187"/>
        <end position="204"/>
    </location>
</feature>
<evidence type="ECO:0000256" key="3">
    <source>
        <dbReference type="RuleBase" id="RU003616"/>
    </source>
</evidence>
<keyword evidence="5" id="KW-0812">Transmembrane</keyword>
<dbReference type="CDD" id="cd06464">
    <property type="entry name" value="ACD_sHsps-like"/>
    <property type="match status" value="1"/>
</dbReference>
<protein>
    <recommendedName>
        <fullName evidence="6">SHSP domain-containing protein</fullName>
    </recommendedName>
</protein>
<name>A0A5J5SLP6_GOSBA</name>
<dbReference type="InterPro" id="IPR008978">
    <property type="entry name" value="HSP20-like_chaperone"/>
</dbReference>
<feature type="compositionally biased region" description="Basic and acidic residues" evidence="4">
    <location>
        <begin position="369"/>
        <end position="379"/>
    </location>
</feature>
<evidence type="ECO:0000259" key="6">
    <source>
        <dbReference type="PROSITE" id="PS01031"/>
    </source>
</evidence>
<organism evidence="7 8">
    <name type="scientific">Gossypium barbadense</name>
    <name type="common">Sea Island cotton</name>
    <name type="synonym">Hibiscus barbadensis</name>
    <dbReference type="NCBI Taxonomy" id="3634"/>
    <lineage>
        <taxon>Eukaryota</taxon>
        <taxon>Viridiplantae</taxon>
        <taxon>Streptophyta</taxon>
        <taxon>Embryophyta</taxon>
        <taxon>Tracheophyta</taxon>
        <taxon>Spermatophyta</taxon>
        <taxon>Magnoliopsida</taxon>
        <taxon>eudicotyledons</taxon>
        <taxon>Gunneridae</taxon>
        <taxon>Pentapetalae</taxon>
        <taxon>rosids</taxon>
        <taxon>malvids</taxon>
        <taxon>Malvales</taxon>
        <taxon>Malvaceae</taxon>
        <taxon>Malvoideae</taxon>
        <taxon>Gossypium</taxon>
    </lineage>
</organism>
<dbReference type="Pfam" id="PF00011">
    <property type="entry name" value="HSP20"/>
    <property type="match status" value="1"/>
</dbReference>